<evidence type="ECO:0000256" key="10">
    <source>
        <dbReference type="SAM" id="Coils"/>
    </source>
</evidence>
<dbReference type="Gene3D" id="3.30.457.50">
    <property type="entry name" value="Chromosome segregation protein Spc25"/>
    <property type="match status" value="1"/>
</dbReference>
<protein>
    <recommendedName>
        <fullName evidence="9">Kinetochore protein SPC25</fullName>
    </recommendedName>
</protein>
<dbReference type="GO" id="GO:0051301">
    <property type="term" value="P:cell division"/>
    <property type="evidence" value="ECO:0007669"/>
    <property type="project" value="UniProtKB-UniRule"/>
</dbReference>
<dbReference type="GO" id="GO:0005634">
    <property type="term" value="C:nucleus"/>
    <property type="evidence" value="ECO:0007669"/>
    <property type="project" value="UniProtKB-SubCell"/>
</dbReference>
<proteinExistence type="inferred from homology"/>
<evidence type="ECO:0000259" key="11">
    <source>
        <dbReference type="Pfam" id="PF08234"/>
    </source>
</evidence>
<evidence type="ECO:0000256" key="3">
    <source>
        <dbReference type="ARBA" id="ARBA00022618"/>
    </source>
</evidence>
<dbReference type="EMBL" id="MU154522">
    <property type="protein sequence ID" value="KAF9501650.1"/>
    <property type="molecule type" value="Genomic_DNA"/>
</dbReference>
<keyword evidence="13" id="KW-1185">Reference proteome</keyword>
<gene>
    <name evidence="12" type="ORF">BDN71DRAFT_1460013</name>
</gene>
<evidence type="ECO:0000313" key="12">
    <source>
        <dbReference type="EMBL" id="KAF9501650.1"/>
    </source>
</evidence>
<keyword evidence="9" id="KW-0539">Nucleus</keyword>
<keyword evidence="5 9" id="KW-0995">Kinetochore</keyword>
<evidence type="ECO:0000313" key="13">
    <source>
        <dbReference type="Proteomes" id="UP000807025"/>
    </source>
</evidence>
<feature type="domain" description="Chromosome segregation protein Spc25 C-terminal" evidence="11">
    <location>
        <begin position="172"/>
        <end position="241"/>
    </location>
</feature>
<evidence type="ECO:0000256" key="4">
    <source>
        <dbReference type="ARBA" id="ARBA00022776"/>
    </source>
</evidence>
<sequence>MTYIVRTPQIDLAAILALQNPRIDLNLQPYETSTRNFLHAVSSYKNRAIAIISERRNHQLAEKKRLAEKIQSVQTETNQCRVKEISLLADLEREQAERKEAELSVAALKRSLASLKEKCSTYDAEIQEYRALIDNLRREKAKDRSILTKHATSTVPEVALCEEQLGCTIEGIERDQLLIRFTKVDEADPDREFSFVLDVSGRAYTVKTSSPVVPTLPILLEELKTTRDIFCFIRQMRTAFREMVKN</sequence>
<evidence type="ECO:0000256" key="7">
    <source>
        <dbReference type="ARBA" id="ARBA00023306"/>
    </source>
</evidence>
<dbReference type="OrthoDB" id="4056921at2759"/>
<keyword evidence="8 9" id="KW-0137">Centromere</keyword>
<comment type="subunit">
    <text evidence="9">Component of the NDC80 complex.</text>
</comment>
<dbReference type="PANTHER" id="PTHR14281:SF0">
    <property type="entry name" value="KINETOCHORE PROTEIN SPC25"/>
    <property type="match status" value="1"/>
</dbReference>
<accession>A0A9P6A7K4</accession>
<evidence type="ECO:0000256" key="8">
    <source>
        <dbReference type="ARBA" id="ARBA00023328"/>
    </source>
</evidence>
<keyword evidence="2 9" id="KW-0158">Chromosome</keyword>
<dbReference type="AlphaFoldDB" id="A0A9P6A7K4"/>
<keyword evidence="7 9" id="KW-0131">Cell cycle</keyword>
<evidence type="ECO:0000256" key="2">
    <source>
        <dbReference type="ARBA" id="ARBA00022454"/>
    </source>
</evidence>
<reference evidence="12" key="1">
    <citation type="submission" date="2020-11" db="EMBL/GenBank/DDBJ databases">
        <authorList>
            <consortium name="DOE Joint Genome Institute"/>
            <person name="Ahrendt S."/>
            <person name="Riley R."/>
            <person name="Andreopoulos W."/>
            <person name="Labutti K."/>
            <person name="Pangilinan J."/>
            <person name="Ruiz-Duenas F.J."/>
            <person name="Barrasa J.M."/>
            <person name="Sanchez-Garcia M."/>
            <person name="Camarero S."/>
            <person name="Miyauchi S."/>
            <person name="Serrano A."/>
            <person name="Linde D."/>
            <person name="Babiker R."/>
            <person name="Drula E."/>
            <person name="Ayuso-Fernandez I."/>
            <person name="Pacheco R."/>
            <person name="Padilla G."/>
            <person name="Ferreira P."/>
            <person name="Barriuso J."/>
            <person name="Kellner H."/>
            <person name="Castanera R."/>
            <person name="Alfaro M."/>
            <person name="Ramirez L."/>
            <person name="Pisabarro A.G."/>
            <person name="Kuo A."/>
            <person name="Tritt A."/>
            <person name="Lipzen A."/>
            <person name="He G."/>
            <person name="Yan M."/>
            <person name="Ng V."/>
            <person name="Cullen D."/>
            <person name="Martin F."/>
            <person name="Rosso M.-N."/>
            <person name="Henrissat B."/>
            <person name="Hibbett D."/>
            <person name="Martinez A.T."/>
            <person name="Grigoriev I.V."/>
        </authorList>
    </citation>
    <scope>NUCLEOTIDE SEQUENCE</scope>
    <source>
        <strain evidence="12">ATCC 90797</strain>
    </source>
</reference>
<dbReference type="PANTHER" id="PTHR14281">
    <property type="entry name" value="KINETOCHORE PROTEIN SPC25-RELATED"/>
    <property type="match status" value="1"/>
</dbReference>
<dbReference type="InterPro" id="IPR013255">
    <property type="entry name" value="Spc25_C"/>
</dbReference>
<dbReference type="CDD" id="cd23784">
    <property type="entry name" value="RWD_Spc25"/>
    <property type="match status" value="1"/>
</dbReference>
<keyword evidence="4 9" id="KW-0498">Mitosis</keyword>
<feature type="coiled-coil region" evidence="10">
    <location>
        <begin position="56"/>
        <end position="146"/>
    </location>
</feature>
<dbReference type="Pfam" id="PF08234">
    <property type="entry name" value="Spindle_Spc25"/>
    <property type="match status" value="1"/>
</dbReference>
<comment type="similarity">
    <text evidence="1 9">Belongs to the SPC25 family.</text>
</comment>
<dbReference type="GO" id="GO:0007059">
    <property type="term" value="P:chromosome segregation"/>
    <property type="evidence" value="ECO:0007669"/>
    <property type="project" value="InterPro"/>
</dbReference>
<evidence type="ECO:0000256" key="9">
    <source>
        <dbReference type="RuleBase" id="RU367150"/>
    </source>
</evidence>
<dbReference type="InterPro" id="IPR045143">
    <property type="entry name" value="Spc25"/>
</dbReference>
<evidence type="ECO:0000256" key="1">
    <source>
        <dbReference type="ARBA" id="ARBA00006379"/>
    </source>
</evidence>
<keyword evidence="6 10" id="KW-0175">Coiled coil</keyword>
<comment type="subcellular location">
    <subcellularLocation>
        <location evidence="9">Nucleus</location>
    </subcellularLocation>
    <subcellularLocation>
        <location evidence="9">Chromosome</location>
        <location evidence="9">Centromere</location>
        <location evidence="9">Kinetochore</location>
    </subcellularLocation>
</comment>
<name>A0A9P6A7K4_PLEER</name>
<comment type="function">
    <text evidence="9">Acts as a component of the essential kinetochore-associated NDC80 complex, which is required for chromosome segregation and spindle checkpoint activity.</text>
</comment>
<evidence type="ECO:0000256" key="5">
    <source>
        <dbReference type="ARBA" id="ARBA00022838"/>
    </source>
</evidence>
<keyword evidence="3 9" id="KW-0132">Cell division</keyword>
<organism evidence="12 13">
    <name type="scientific">Pleurotus eryngii</name>
    <name type="common">Boletus of the steppes</name>
    <dbReference type="NCBI Taxonomy" id="5323"/>
    <lineage>
        <taxon>Eukaryota</taxon>
        <taxon>Fungi</taxon>
        <taxon>Dikarya</taxon>
        <taxon>Basidiomycota</taxon>
        <taxon>Agaricomycotina</taxon>
        <taxon>Agaricomycetes</taxon>
        <taxon>Agaricomycetidae</taxon>
        <taxon>Agaricales</taxon>
        <taxon>Pleurotineae</taxon>
        <taxon>Pleurotaceae</taxon>
        <taxon>Pleurotus</taxon>
    </lineage>
</organism>
<dbReference type="Proteomes" id="UP000807025">
    <property type="component" value="Unassembled WGS sequence"/>
</dbReference>
<dbReference type="GO" id="GO:0031262">
    <property type="term" value="C:Ndc80 complex"/>
    <property type="evidence" value="ECO:0007669"/>
    <property type="project" value="InterPro"/>
</dbReference>
<evidence type="ECO:0000256" key="6">
    <source>
        <dbReference type="ARBA" id="ARBA00023054"/>
    </source>
</evidence>
<comment type="caution">
    <text evidence="12">The sequence shown here is derived from an EMBL/GenBank/DDBJ whole genome shotgun (WGS) entry which is preliminary data.</text>
</comment>